<dbReference type="InterPro" id="IPR009056">
    <property type="entry name" value="Cyt_c-like_dom"/>
</dbReference>
<evidence type="ECO:0000256" key="3">
    <source>
        <dbReference type="ARBA" id="ARBA00023004"/>
    </source>
</evidence>
<gene>
    <name evidence="6" type="ORF">J0A66_09675</name>
</gene>
<sequence length="149" mass="16482">MSVPAMADESNSQQIARGRYLAITAGCNDCHTDGYMPTAGQVPEASWFTGSAIGFQGPWGTSYPSNLRLLVHNLNEEQWLERTRQPMRPPMPWFNLQTMTEQDLLSLYQYLRSLGPAGEMAPAAVAPGGEVNTPYFDFTPRNLPVTADK</sequence>
<evidence type="ECO:0000313" key="6">
    <source>
        <dbReference type="EMBL" id="MBN7825489.1"/>
    </source>
</evidence>
<dbReference type="Gene3D" id="1.10.760.10">
    <property type="entry name" value="Cytochrome c-like domain"/>
    <property type="match status" value="1"/>
</dbReference>
<accession>A0A939DMU8</accession>
<reference evidence="6" key="1">
    <citation type="submission" date="2021-03" db="EMBL/GenBank/DDBJ databases">
        <title>novel species isolated from a fishpond in China.</title>
        <authorList>
            <person name="Lu H."/>
            <person name="Cai Z."/>
        </authorList>
    </citation>
    <scope>NUCLEOTIDE SEQUENCE</scope>
    <source>
        <strain evidence="6">JCM 30855</strain>
    </source>
</reference>
<feature type="domain" description="Cytochrome c" evidence="5">
    <location>
        <begin position="13"/>
        <end position="115"/>
    </location>
</feature>
<evidence type="ECO:0000313" key="7">
    <source>
        <dbReference type="Proteomes" id="UP000664654"/>
    </source>
</evidence>
<comment type="caution">
    <text evidence="6">The sequence shown here is derived from an EMBL/GenBank/DDBJ whole genome shotgun (WGS) entry which is preliminary data.</text>
</comment>
<organism evidence="6 7">
    <name type="scientific">Bowmanella dokdonensis</name>
    <dbReference type="NCBI Taxonomy" id="751969"/>
    <lineage>
        <taxon>Bacteria</taxon>
        <taxon>Pseudomonadati</taxon>
        <taxon>Pseudomonadota</taxon>
        <taxon>Gammaproteobacteria</taxon>
        <taxon>Alteromonadales</taxon>
        <taxon>Alteromonadaceae</taxon>
        <taxon>Bowmanella</taxon>
    </lineage>
</organism>
<proteinExistence type="predicted"/>
<protein>
    <submittedName>
        <fullName evidence="6">C-type cytochrome</fullName>
    </submittedName>
</protein>
<dbReference type="InterPro" id="IPR036909">
    <property type="entry name" value="Cyt_c-like_dom_sf"/>
</dbReference>
<dbReference type="SUPFAM" id="SSF46626">
    <property type="entry name" value="Cytochrome c"/>
    <property type="match status" value="1"/>
</dbReference>
<evidence type="ECO:0000259" key="5">
    <source>
        <dbReference type="PROSITE" id="PS51007"/>
    </source>
</evidence>
<evidence type="ECO:0000256" key="4">
    <source>
        <dbReference type="PROSITE-ProRule" id="PRU00433"/>
    </source>
</evidence>
<name>A0A939DMU8_9ALTE</name>
<dbReference type="Pfam" id="PF00034">
    <property type="entry name" value="Cytochrom_C"/>
    <property type="match status" value="1"/>
</dbReference>
<dbReference type="EMBL" id="JAFKCV010000004">
    <property type="protein sequence ID" value="MBN7825489.1"/>
    <property type="molecule type" value="Genomic_DNA"/>
</dbReference>
<evidence type="ECO:0000256" key="2">
    <source>
        <dbReference type="ARBA" id="ARBA00022723"/>
    </source>
</evidence>
<keyword evidence="2 4" id="KW-0479">Metal-binding</keyword>
<dbReference type="AlphaFoldDB" id="A0A939DMU8"/>
<dbReference type="RefSeq" id="WP_206573594.1">
    <property type="nucleotide sequence ID" value="NZ_JAFKCV010000004.1"/>
</dbReference>
<keyword evidence="1 4" id="KW-0349">Heme</keyword>
<evidence type="ECO:0000256" key="1">
    <source>
        <dbReference type="ARBA" id="ARBA00022617"/>
    </source>
</evidence>
<dbReference type="GO" id="GO:0046872">
    <property type="term" value="F:metal ion binding"/>
    <property type="evidence" value="ECO:0007669"/>
    <property type="project" value="UniProtKB-KW"/>
</dbReference>
<dbReference type="GO" id="GO:0009055">
    <property type="term" value="F:electron transfer activity"/>
    <property type="evidence" value="ECO:0007669"/>
    <property type="project" value="InterPro"/>
</dbReference>
<keyword evidence="7" id="KW-1185">Reference proteome</keyword>
<keyword evidence="3 4" id="KW-0408">Iron</keyword>
<dbReference type="Proteomes" id="UP000664654">
    <property type="component" value="Unassembled WGS sequence"/>
</dbReference>
<dbReference type="PROSITE" id="PS51007">
    <property type="entry name" value="CYTC"/>
    <property type="match status" value="1"/>
</dbReference>
<dbReference type="GO" id="GO:0020037">
    <property type="term" value="F:heme binding"/>
    <property type="evidence" value="ECO:0007669"/>
    <property type="project" value="InterPro"/>
</dbReference>